<dbReference type="AlphaFoldDB" id="A0A9Q1B9A1"/>
<organism evidence="1 2">
    <name type="scientific">Holothuria leucospilota</name>
    <name type="common">Black long sea cucumber</name>
    <name type="synonym">Mertensiothuria leucospilota</name>
    <dbReference type="NCBI Taxonomy" id="206669"/>
    <lineage>
        <taxon>Eukaryota</taxon>
        <taxon>Metazoa</taxon>
        <taxon>Echinodermata</taxon>
        <taxon>Eleutherozoa</taxon>
        <taxon>Echinozoa</taxon>
        <taxon>Holothuroidea</taxon>
        <taxon>Aspidochirotacea</taxon>
        <taxon>Aspidochirotida</taxon>
        <taxon>Holothuriidae</taxon>
        <taxon>Holothuria</taxon>
    </lineage>
</organism>
<sequence>MTVLAKMYDARLVLIPTQRHLYCKIQVWFFLSPGRLSLSRAHAVFCRSFISLVLNVYYLSSGRDGHMVSDQRSCVRNPEHSKNIHVIKINL</sequence>
<reference evidence="1" key="1">
    <citation type="submission" date="2021-10" db="EMBL/GenBank/DDBJ databases">
        <title>Tropical sea cucumber genome reveals ecological adaptation and Cuvierian tubules defense mechanism.</title>
        <authorList>
            <person name="Chen T."/>
        </authorList>
    </citation>
    <scope>NUCLEOTIDE SEQUENCE</scope>
    <source>
        <strain evidence="1">Nanhai2018</strain>
        <tissue evidence="1">Muscle</tissue>
    </source>
</reference>
<proteinExistence type="predicted"/>
<keyword evidence="2" id="KW-1185">Reference proteome</keyword>
<comment type="caution">
    <text evidence="1">The sequence shown here is derived from an EMBL/GenBank/DDBJ whole genome shotgun (WGS) entry which is preliminary data.</text>
</comment>
<accession>A0A9Q1B9A1</accession>
<gene>
    <name evidence="1" type="ORF">HOLleu_42601</name>
</gene>
<dbReference type="Proteomes" id="UP001152320">
    <property type="component" value="Unassembled WGS sequence"/>
</dbReference>
<evidence type="ECO:0000313" key="1">
    <source>
        <dbReference type="EMBL" id="KAJ8019056.1"/>
    </source>
</evidence>
<protein>
    <submittedName>
        <fullName evidence="1">Uncharacterized protein</fullName>
    </submittedName>
</protein>
<dbReference type="EMBL" id="JAIZAY010000098">
    <property type="protein sequence ID" value="KAJ8019056.1"/>
    <property type="molecule type" value="Genomic_DNA"/>
</dbReference>
<evidence type="ECO:0000313" key="2">
    <source>
        <dbReference type="Proteomes" id="UP001152320"/>
    </source>
</evidence>
<name>A0A9Q1B9A1_HOLLE</name>